<organism evidence="2 3">
    <name type="scientific">Neisseria weixii</name>
    <dbReference type="NCBI Taxonomy" id="1853276"/>
    <lineage>
        <taxon>Bacteria</taxon>
        <taxon>Pseudomonadati</taxon>
        <taxon>Pseudomonadota</taxon>
        <taxon>Betaproteobacteria</taxon>
        <taxon>Neisseriales</taxon>
        <taxon>Neisseriaceae</taxon>
        <taxon>Neisseria</taxon>
    </lineage>
</organism>
<reference evidence="2 3" key="1">
    <citation type="submission" date="2018-11" db="EMBL/GenBank/DDBJ databases">
        <title>Neisseria weixii sp. nov. isolated from the rectal contents of plateau pika (Ochotona cruzoniae).</title>
        <authorList>
            <person name="Zhang G."/>
        </authorList>
    </citation>
    <scope>NUCLEOTIDE SEQUENCE [LARGE SCALE GENOMIC DNA]</scope>
    <source>
        <strain evidence="2 3">10009</strain>
    </source>
</reference>
<dbReference type="Proteomes" id="UP000272412">
    <property type="component" value="Unassembled WGS sequence"/>
</dbReference>
<accession>A0A3N4MNJ5</accession>
<feature type="coiled-coil region" evidence="1">
    <location>
        <begin position="71"/>
        <end position="98"/>
    </location>
</feature>
<name>A0A3N4MNJ5_9NEIS</name>
<dbReference type="EMBL" id="RPFL01000067">
    <property type="protein sequence ID" value="RPD83237.1"/>
    <property type="molecule type" value="Genomic_DNA"/>
</dbReference>
<evidence type="ECO:0000256" key="1">
    <source>
        <dbReference type="SAM" id="Coils"/>
    </source>
</evidence>
<keyword evidence="1" id="KW-0175">Coiled coil</keyword>
<sequence length="111" mass="13345">MNLSIYFLNYLISKLSEDEQILVLSRFDKIINSEIRIIRKPLARTLNYSLYTNAFKVNIWILAIFNRLSRLKLSKENIKEIEDKKELLSDIYQRYSLNEDSDRELLSYYAE</sequence>
<dbReference type="AlphaFoldDB" id="A0A3N4MNJ5"/>
<dbReference type="KEGG" id="nwx:CGZ65_10315"/>
<evidence type="ECO:0000313" key="2">
    <source>
        <dbReference type="EMBL" id="RPD83237.1"/>
    </source>
</evidence>
<proteinExistence type="predicted"/>
<protein>
    <submittedName>
        <fullName evidence="2">Uncharacterized protein</fullName>
    </submittedName>
</protein>
<dbReference type="RefSeq" id="WP_096295747.1">
    <property type="nucleotide sequence ID" value="NZ_CP023429.1"/>
</dbReference>
<keyword evidence="3" id="KW-1185">Reference proteome</keyword>
<evidence type="ECO:0000313" key="3">
    <source>
        <dbReference type="Proteomes" id="UP000272412"/>
    </source>
</evidence>
<comment type="caution">
    <text evidence="2">The sequence shown here is derived from an EMBL/GenBank/DDBJ whole genome shotgun (WGS) entry which is preliminary data.</text>
</comment>
<gene>
    <name evidence="2" type="ORF">EGK74_13065</name>
</gene>